<protein>
    <submittedName>
        <fullName evidence="1">Uncharacterized protein</fullName>
    </submittedName>
</protein>
<dbReference type="AlphaFoldDB" id="A0A660CCI2"/>
<proteinExistence type="predicted"/>
<evidence type="ECO:0000313" key="1">
    <source>
        <dbReference type="EMBL" id="TWH19473.1"/>
    </source>
</evidence>
<dbReference type="EMBL" id="VLJV01000001">
    <property type="protein sequence ID" value="TWH19473.1"/>
    <property type="molecule type" value="Genomic_DNA"/>
</dbReference>
<keyword evidence="2" id="KW-1185">Reference proteome</keyword>
<comment type="caution">
    <text evidence="1">The sequence shown here is derived from an EMBL/GenBank/DDBJ whole genome shotgun (WGS) entry which is preliminary data.</text>
</comment>
<dbReference type="OrthoDB" id="3831302at2"/>
<dbReference type="Proteomes" id="UP000317303">
    <property type="component" value="Unassembled WGS sequence"/>
</dbReference>
<reference evidence="1 2" key="1">
    <citation type="submission" date="2019-07" db="EMBL/GenBank/DDBJ databases">
        <title>R&amp;d 2014.</title>
        <authorList>
            <person name="Klenk H.-P."/>
        </authorList>
    </citation>
    <scope>NUCLEOTIDE SEQUENCE [LARGE SCALE GENOMIC DNA]</scope>
    <source>
        <strain evidence="1 2">DSM 43194</strain>
    </source>
</reference>
<dbReference type="Pfam" id="PF19939">
    <property type="entry name" value="DUF6401"/>
    <property type="match status" value="1"/>
</dbReference>
<evidence type="ECO:0000313" key="2">
    <source>
        <dbReference type="Proteomes" id="UP000317303"/>
    </source>
</evidence>
<organism evidence="1 2">
    <name type="scientific">Prauserella rugosa</name>
    <dbReference type="NCBI Taxonomy" id="43354"/>
    <lineage>
        <taxon>Bacteria</taxon>
        <taxon>Bacillati</taxon>
        <taxon>Actinomycetota</taxon>
        <taxon>Actinomycetes</taxon>
        <taxon>Pseudonocardiales</taxon>
        <taxon>Pseudonocardiaceae</taxon>
        <taxon>Prauserella</taxon>
    </lineage>
</organism>
<name>A0A660CCI2_9PSEU</name>
<sequence>MGWLMHTWRESAARREIAALADRLGRVGAAVGTLTPGGLATVDQHAAAIRDILTFGAGGVGAVQLAQYARGVQDAAREAGWTPPEPQDAGGDWVVLRLAAVCLLASAGVAVGAELDPALFS</sequence>
<gene>
    <name evidence="1" type="ORF">JD82_01300</name>
</gene>
<dbReference type="InterPro" id="IPR045647">
    <property type="entry name" value="DUF6401"/>
</dbReference>
<dbReference type="RefSeq" id="WP_030530520.1">
    <property type="nucleotide sequence ID" value="NZ_JOIJ01000002.1"/>
</dbReference>
<accession>A0A660CCI2</accession>